<dbReference type="InterPro" id="IPR014284">
    <property type="entry name" value="RNA_pol_sigma-70_dom"/>
</dbReference>
<comment type="similarity">
    <text evidence="1">Belongs to the sigma-70 factor family. ECF subfamily.</text>
</comment>
<dbReference type="Proteomes" id="UP001501153">
    <property type="component" value="Unassembled WGS sequence"/>
</dbReference>
<reference evidence="8" key="1">
    <citation type="journal article" date="2019" name="Int. J. Syst. Evol. Microbiol.">
        <title>The Global Catalogue of Microorganisms (GCM) 10K type strain sequencing project: providing services to taxonomists for standard genome sequencing and annotation.</title>
        <authorList>
            <consortium name="The Broad Institute Genomics Platform"/>
            <consortium name="The Broad Institute Genome Sequencing Center for Infectious Disease"/>
            <person name="Wu L."/>
            <person name="Ma J."/>
        </authorList>
    </citation>
    <scope>NUCLEOTIDE SEQUENCE [LARGE SCALE GENOMIC DNA]</scope>
    <source>
        <strain evidence="8">JCM 17923</strain>
    </source>
</reference>
<comment type="caution">
    <text evidence="7">The sequence shown here is derived from an EMBL/GenBank/DDBJ whole genome shotgun (WGS) entry which is preliminary data.</text>
</comment>
<evidence type="ECO:0000259" key="6">
    <source>
        <dbReference type="Pfam" id="PF08281"/>
    </source>
</evidence>
<evidence type="ECO:0000256" key="2">
    <source>
        <dbReference type="ARBA" id="ARBA00023015"/>
    </source>
</evidence>
<evidence type="ECO:0000256" key="4">
    <source>
        <dbReference type="ARBA" id="ARBA00023163"/>
    </source>
</evidence>
<keyword evidence="3" id="KW-0731">Sigma factor</keyword>
<proteinExistence type="inferred from homology"/>
<dbReference type="InterPro" id="IPR007627">
    <property type="entry name" value="RNA_pol_sigma70_r2"/>
</dbReference>
<dbReference type="Pfam" id="PF04542">
    <property type="entry name" value="Sigma70_r2"/>
    <property type="match status" value="1"/>
</dbReference>
<dbReference type="InterPro" id="IPR013325">
    <property type="entry name" value="RNA_pol_sigma_r2"/>
</dbReference>
<feature type="domain" description="RNA polymerase sigma factor 70 region 4 type 2" evidence="6">
    <location>
        <begin position="124"/>
        <end position="174"/>
    </location>
</feature>
<dbReference type="SUPFAM" id="SSF88659">
    <property type="entry name" value="Sigma3 and sigma4 domains of RNA polymerase sigma factors"/>
    <property type="match status" value="1"/>
</dbReference>
<dbReference type="RefSeq" id="WP_345237125.1">
    <property type="nucleotide sequence ID" value="NZ_BAABGZ010000068.1"/>
</dbReference>
<evidence type="ECO:0000256" key="1">
    <source>
        <dbReference type="ARBA" id="ARBA00010641"/>
    </source>
</evidence>
<keyword evidence="2" id="KW-0805">Transcription regulation</keyword>
<dbReference type="Gene3D" id="1.10.10.10">
    <property type="entry name" value="Winged helix-like DNA-binding domain superfamily/Winged helix DNA-binding domain"/>
    <property type="match status" value="1"/>
</dbReference>
<accession>A0ABP8IMJ2</accession>
<dbReference type="InterPro" id="IPR013324">
    <property type="entry name" value="RNA_pol_sigma_r3/r4-like"/>
</dbReference>
<dbReference type="NCBIfam" id="TIGR02937">
    <property type="entry name" value="sigma70-ECF"/>
    <property type="match status" value="1"/>
</dbReference>
<keyword evidence="8" id="KW-1185">Reference proteome</keyword>
<organism evidence="7 8">
    <name type="scientific">Hymenobacter saemangeumensis</name>
    <dbReference type="NCBI Taxonomy" id="1084522"/>
    <lineage>
        <taxon>Bacteria</taxon>
        <taxon>Pseudomonadati</taxon>
        <taxon>Bacteroidota</taxon>
        <taxon>Cytophagia</taxon>
        <taxon>Cytophagales</taxon>
        <taxon>Hymenobacteraceae</taxon>
        <taxon>Hymenobacter</taxon>
    </lineage>
</organism>
<sequence length="189" mass="21327">MKTSLSTRFLSEDELVAECRLGNPRAQRVLYDRLSGKMLAVCKRYLRSTEDAEEVLMLGFVKVFRGLEQYRHEGSLTGWVRRIMTNTALSYLRSQRPQHVDIEESTACLTPVAAMAETDLAAADIMRMVEKLPNGYRKIFSMYAVEGYSHVEISNLLGISEGTSKSQFSKARAYLQRQLACCEVGLGQN</sequence>
<gene>
    <name evidence="7" type="ORF">GCM10023185_32140</name>
</gene>
<evidence type="ECO:0000259" key="5">
    <source>
        <dbReference type="Pfam" id="PF04542"/>
    </source>
</evidence>
<dbReference type="SUPFAM" id="SSF88946">
    <property type="entry name" value="Sigma2 domain of RNA polymerase sigma factors"/>
    <property type="match status" value="1"/>
</dbReference>
<feature type="domain" description="RNA polymerase sigma-70 region 2" evidence="5">
    <location>
        <begin position="30"/>
        <end position="96"/>
    </location>
</feature>
<protein>
    <submittedName>
        <fullName evidence="7">RNA polymerase sigma factor</fullName>
    </submittedName>
</protein>
<dbReference type="PANTHER" id="PTHR43133:SF46">
    <property type="entry name" value="RNA POLYMERASE SIGMA-70 FACTOR ECF SUBFAMILY"/>
    <property type="match status" value="1"/>
</dbReference>
<dbReference type="Gene3D" id="1.10.1740.10">
    <property type="match status" value="1"/>
</dbReference>
<dbReference type="PANTHER" id="PTHR43133">
    <property type="entry name" value="RNA POLYMERASE ECF-TYPE SIGMA FACTO"/>
    <property type="match status" value="1"/>
</dbReference>
<dbReference type="InterPro" id="IPR039425">
    <property type="entry name" value="RNA_pol_sigma-70-like"/>
</dbReference>
<evidence type="ECO:0000313" key="7">
    <source>
        <dbReference type="EMBL" id="GAA4363419.1"/>
    </source>
</evidence>
<dbReference type="InterPro" id="IPR036388">
    <property type="entry name" value="WH-like_DNA-bd_sf"/>
</dbReference>
<dbReference type="EMBL" id="BAABGZ010000068">
    <property type="protein sequence ID" value="GAA4363419.1"/>
    <property type="molecule type" value="Genomic_DNA"/>
</dbReference>
<keyword evidence="4" id="KW-0804">Transcription</keyword>
<dbReference type="Pfam" id="PF08281">
    <property type="entry name" value="Sigma70_r4_2"/>
    <property type="match status" value="1"/>
</dbReference>
<name>A0ABP8IMJ2_9BACT</name>
<evidence type="ECO:0000313" key="8">
    <source>
        <dbReference type="Proteomes" id="UP001501153"/>
    </source>
</evidence>
<evidence type="ECO:0000256" key="3">
    <source>
        <dbReference type="ARBA" id="ARBA00023082"/>
    </source>
</evidence>
<dbReference type="CDD" id="cd06171">
    <property type="entry name" value="Sigma70_r4"/>
    <property type="match status" value="1"/>
</dbReference>
<dbReference type="InterPro" id="IPR013249">
    <property type="entry name" value="RNA_pol_sigma70_r4_t2"/>
</dbReference>